<reference evidence="5" key="1">
    <citation type="submission" date="2016-04" db="EMBL/GenBank/DDBJ databases">
        <authorList>
            <person name="Evans L.H."/>
            <person name="Alamgir A."/>
            <person name="Owens N."/>
            <person name="Weber N.D."/>
            <person name="Virtaneva K."/>
            <person name="Barbian K."/>
            <person name="Babar A."/>
            <person name="Rosenke K."/>
        </authorList>
    </citation>
    <scope>NUCLEOTIDE SEQUENCE</scope>
    <source>
        <strain evidence="5">86-2</strain>
    </source>
</reference>
<keyword evidence="1" id="KW-0805">Transcription regulation</keyword>
<evidence type="ECO:0000256" key="2">
    <source>
        <dbReference type="ARBA" id="ARBA00023125"/>
    </source>
</evidence>
<accession>A0A212J8K7</accession>
<dbReference type="SUPFAM" id="SSF46689">
    <property type="entry name" value="Homeodomain-like"/>
    <property type="match status" value="1"/>
</dbReference>
<protein>
    <recommendedName>
        <fullName evidence="4">HTH araC/xylS-type domain-containing protein</fullName>
    </recommendedName>
</protein>
<keyword evidence="2" id="KW-0238">DNA-binding</keyword>
<sequence length="305" mass="35406">MANTTSQIQLQSGFITNTGASVYPVSEIFRILDFPNIKKSAVININHKENIEKKIITISRDILFILCVNGNLQLKIDKKQYILNPYSICIILPGRKLFVLQKSQDLLTVFLHVTFSRDVLNAFLSEVEGIERFNSTPSFSIHREEATDILEFGSFIIKPYIKIDHPYHIEMTKKMLYALIYAIQDLYIKNEESATPLAENEAIFLRFRKLLIQYYPIREPSFYAEKLSYTPAYLSKIIKETSGKSISEWLDELILQQAKSLLTETNTTIASISRKLNFRDSNCFRFFFKKRTGLSPREYRKPNKS</sequence>
<dbReference type="Pfam" id="PF12833">
    <property type="entry name" value="HTH_18"/>
    <property type="match status" value="1"/>
</dbReference>
<keyword evidence="3" id="KW-0804">Transcription</keyword>
<dbReference type="GO" id="GO:0003700">
    <property type="term" value="F:DNA-binding transcription factor activity"/>
    <property type="evidence" value="ECO:0007669"/>
    <property type="project" value="InterPro"/>
</dbReference>
<dbReference type="RefSeq" id="WP_296947618.1">
    <property type="nucleotide sequence ID" value="NZ_LT599021.1"/>
</dbReference>
<dbReference type="SMART" id="SM00342">
    <property type="entry name" value="HTH_ARAC"/>
    <property type="match status" value="1"/>
</dbReference>
<evidence type="ECO:0000256" key="3">
    <source>
        <dbReference type="ARBA" id="ARBA00023163"/>
    </source>
</evidence>
<evidence type="ECO:0000256" key="1">
    <source>
        <dbReference type="ARBA" id="ARBA00023015"/>
    </source>
</evidence>
<dbReference type="PROSITE" id="PS01124">
    <property type="entry name" value="HTH_ARAC_FAMILY_2"/>
    <property type="match status" value="1"/>
</dbReference>
<dbReference type="GO" id="GO:0043565">
    <property type="term" value="F:sequence-specific DNA binding"/>
    <property type="evidence" value="ECO:0007669"/>
    <property type="project" value="InterPro"/>
</dbReference>
<gene>
    <name evidence="5" type="ORF">KL86DYS2_10927</name>
</gene>
<proteinExistence type="predicted"/>
<dbReference type="Gene3D" id="1.10.10.60">
    <property type="entry name" value="Homeodomain-like"/>
    <property type="match status" value="1"/>
</dbReference>
<evidence type="ECO:0000313" key="5">
    <source>
        <dbReference type="EMBL" id="SBV95535.1"/>
    </source>
</evidence>
<dbReference type="AlphaFoldDB" id="A0A212J8K7"/>
<evidence type="ECO:0000259" key="4">
    <source>
        <dbReference type="PROSITE" id="PS01124"/>
    </source>
</evidence>
<dbReference type="PANTHER" id="PTHR43280:SF32">
    <property type="entry name" value="TRANSCRIPTIONAL REGULATORY PROTEIN"/>
    <property type="match status" value="1"/>
</dbReference>
<organism evidence="5">
    <name type="scientific">uncultured Dysgonomonas sp</name>
    <dbReference type="NCBI Taxonomy" id="206096"/>
    <lineage>
        <taxon>Bacteria</taxon>
        <taxon>Pseudomonadati</taxon>
        <taxon>Bacteroidota</taxon>
        <taxon>Bacteroidia</taxon>
        <taxon>Bacteroidales</taxon>
        <taxon>Dysgonomonadaceae</taxon>
        <taxon>Dysgonomonas</taxon>
        <taxon>environmental samples</taxon>
    </lineage>
</organism>
<dbReference type="EMBL" id="FLUL01000001">
    <property type="protein sequence ID" value="SBV95535.1"/>
    <property type="molecule type" value="Genomic_DNA"/>
</dbReference>
<dbReference type="InterPro" id="IPR018060">
    <property type="entry name" value="HTH_AraC"/>
</dbReference>
<feature type="domain" description="HTH araC/xylS-type" evidence="4">
    <location>
        <begin position="224"/>
        <end position="302"/>
    </location>
</feature>
<dbReference type="InterPro" id="IPR009057">
    <property type="entry name" value="Homeodomain-like_sf"/>
</dbReference>
<dbReference type="PANTHER" id="PTHR43280">
    <property type="entry name" value="ARAC-FAMILY TRANSCRIPTIONAL REGULATOR"/>
    <property type="match status" value="1"/>
</dbReference>
<name>A0A212J8K7_9BACT</name>